<dbReference type="STRING" id="246787.BcellWH2_00583"/>
<keyword evidence="1" id="KW-0812">Transmembrane</keyword>
<dbReference type="eggNOG" id="ENOG5033KUQ">
    <property type="taxonomic scope" value="Bacteria"/>
</dbReference>
<accession>A0A0N7IEM9</accession>
<keyword evidence="1" id="KW-1133">Transmembrane helix</keyword>
<dbReference type="EMBL" id="VVYV01000021">
    <property type="protein sequence ID" value="KAA5417489.1"/>
    <property type="molecule type" value="Genomic_DNA"/>
</dbReference>
<reference evidence="8 9" key="2">
    <citation type="journal article" date="2019" name="Nat. Med.">
        <title>A library of human gut bacterial isolates paired with longitudinal multiomics data enables mechanistic microbiome research.</title>
        <authorList>
            <person name="Poyet M."/>
            <person name="Groussin M."/>
            <person name="Gibbons S.M."/>
            <person name="Avila-Pacheco J."/>
            <person name="Jiang X."/>
            <person name="Kearney S.M."/>
            <person name="Perrotta A.R."/>
            <person name="Berdy B."/>
            <person name="Zhao S."/>
            <person name="Lieberman T.D."/>
            <person name="Swanson P.K."/>
            <person name="Smith M."/>
            <person name="Roesemann S."/>
            <person name="Alexander J.E."/>
            <person name="Rich S.A."/>
            <person name="Livny J."/>
            <person name="Vlamakis H."/>
            <person name="Clish C."/>
            <person name="Bullock K."/>
            <person name="Deik A."/>
            <person name="Scott J."/>
            <person name="Pierce K.A."/>
            <person name="Xavier R.J."/>
            <person name="Alm E.J."/>
        </authorList>
    </citation>
    <scope>NUCLEOTIDE SEQUENCE [LARGE SCALE GENOMIC DNA]</scope>
    <source>
        <strain evidence="4 9">BIOML-A6</strain>
        <strain evidence="3 8">BIOML-A7</strain>
    </source>
</reference>
<dbReference type="Proteomes" id="UP001221924">
    <property type="component" value="Unassembled WGS sequence"/>
</dbReference>
<feature type="transmembrane region" description="Helical" evidence="1">
    <location>
        <begin position="56"/>
        <end position="75"/>
    </location>
</feature>
<evidence type="ECO:0000313" key="4">
    <source>
        <dbReference type="EMBL" id="KAA5417489.1"/>
    </source>
</evidence>
<sequence>MNTTFNLKRFFLLEKYKKQETGKHLLWSAGVVLGICILCMMYDINKGMSYYTEHTQANYFCRYILWYICIAPCLLEPSMTKHNSTLYLLLPASAFEKFLHLWMKYILILPIFCIILILGMKGVLTLSGTGYLSHFGNHMELYIIQKDQILTYSLLQGTFFIGCIAFKQQKLINSFVVLCSCLIAFFGIILSISLWEPADNSHGYWIANISYPIYNFPMSSTGEAIIAFCNYATPPLFIIGTWVSVYFLLKEKQL</sequence>
<keyword evidence="1" id="KW-0472">Membrane</keyword>
<dbReference type="RefSeq" id="WP_007213664.1">
    <property type="nucleotide sequence ID" value="NZ_CABMLT010000026.1"/>
</dbReference>
<dbReference type="KEGG" id="bcel:BcellWH2_00583"/>
<proteinExistence type="predicted"/>
<reference evidence="2 7" key="1">
    <citation type="journal article" date="2015" name="Science">
        <title>Genetic determinants of in vivo fitness and diet responsiveness in multiple human gut Bacteroides.</title>
        <authorList>
            <person name="Wu M."/>
            <person name="McNulty N.P."/>
            <person name="Rodionov D.A."/>
            <person name="Khoroshkin M.S."/>
            <person name="Griffin N.W."/>
            <person name="Cheng J."/>
            <person name="Latreille P."/>
            <person name="Kerstetter R.A."/>
            <person name="Terrapon N."/>
            <person name="Henrissat B."/>
            <person name="Osterman A.L."/>
            <person name="Gordon J.I."/>
        </authorList>
    </citation>
    <scope>NUCLEOTIDE SEQUENCE [LARGE SCALE GENOMIC DNA]</scope>
    <source>
        <strain evidence="2 7">WH2</strain>
    </source>
</reference>
<name>A0A0N7IEM9_9BACE</name>
<feature type="transmembrane region" description="Helical" evidence="1">
    <location>
        <begin position="25"/>
        <end position="44"/>
    </location>
</feature>
<feature type="transmembrane region" description="Helical" evidence="1">
    <location>
        <begin position="105"/>
        <end position="129"/>
    </location>
</feature>
<feature type="transmembrane region" description="Helical" evidence="1">
    <location>
        <begin position="175"/>
        <end position="195"/>
    </location>
</feature>
<reference evidence="6" key="4">
    <citation type="submission" date="2023-08" db="EMBL/GenBank/DDBJ databases">
        <title>Reintroducing virulent viruses to syntetic microbiomes.</title>
        <authorList>
            <person name="Wilde J."/>
            <person name="Boyes R."/>
            <person name="Robinson A.V."/>
            <person name="Daisley B.A."/>
            <person name="Allen-Vercoe E."/>
        </authorList>
    </citation>
    <scope>NUCLEOTIDE SEQUENCE</scope>
    <source>
        <strain evidence="6">225I_12FAA</strain>
    </source>
</reference>
<evidence type="ECO:0000313" key="9">
    <source>
        <dbReference type="Proteomes" id="UP000448877"/>
    </source>
</evidence>
<dbReference type="Proteomes" id="UP001266995">
    <property type="component" value="Unassembled WGS sequence"/>
</dbReference>
<organism evidence="2 7">
    <name type="scientific">Bacteroides cellulosilyticus</name>
    <dbReference type="NCBI Taxonomy" id="246787"/>
    <lineage>
        <taxon>Bacteria</taxon>
        <taxon>Pseudomonadati</taxon>
        <taxon>Bacteroidota</taxon>
        <taxon>Bacteroidia</taxon>
        <taxon>Bacteroidales</taxon>
        <taxon>Bacteroidaceae</taxon>
        <taxon>Bacteroides</taxon>
    </lineage>
</organism>
<dbReference type="EMBL" id="CP012801">
    <property type="protein sequence ID" value="ALJ57851.1"/>
    <property type="molecule type" value="Genomic_DNA"/>
</dbReference>
<protein>
    <submittedName>
        <fullName evidence="2">Uncharacterized protein</fullName>
    </submittedName>
</protein>
<feature type="transmembrane region" description="Helical" evidence="1">
    <location>
        <begin position="224"/>
        <end position="249"/>
    </location>
</feature>
<gene>
    <name evidence="2" type="ORF">BcellWH2_00583</name>
    <name evidence="4" type="ORF">F2Y81_13345</name>
    <name evidence="3" type="ORF">F2Y86_21975</name>
    <name evidence="5" type="ORF">PZH42_18280</name>
    <name evidence="6" type="ORF">RO785_10485</name>
</gene>
<dbReference type="Proteomes" id="UP000325055">
    <property type="component" value="Unassembled WGS sequence"/>
</dbReference>
<reference evidence="5" key="3">
    <citation type="submission" date="2023-03" db="EMBL/GenBank/DDBJ databases">
        <title>DFI Biobank Strains.</title>
        <authorList>
            <person name="Mostad J."/>
            <person name="Paddock L."/>
            <person name="Medina S."/>
            <person name="Waligurski E."/>
            <person name="Barat B."/>
            <person name="Smith R."/>
            <person name="Burgo V."/>
            <person name="Metcalfe C."/>
            <person name="Woodson C."/>
            <person name="Sundararajan A."/>
            <person name="Ramaswamy R."/>
            <person name="Lin H."/>
            <person name="Pamer E.G."/>
        </authorList>
    </citation>
    <scope>NUCLEOTIDE SEQUENCE</scope>
    <source>
        <strain evidence="5">DFI.9.5</strain>
    </source>
</reference>
<feature type="transmembrane region" description="Helical" evidence="1">
    <location>
        <begin position="149"/>
        <end position="166"/>
    </location>
</feature>
<evidence type="ECO:0000313" key="6">
    <source>
        <dbReference type="EMBL" id="MDT4511405.1"/>
    </source>
</evidence>
<evidence type="ECO:0000256" key="1">
    <source>
        <dbReference type="SAM" id="Phobius"/>
    </source>
</evidence>
<dbReference type="Proteomes" id="UP000061809">
    <property type="component" value="Chromosome"/>
</dbReference>
<evidence type="ECO:0000313" key="7">
    <source>
        <dbReference type="Proteomes" id="UP000061809"/>
    </source>
</evidence>
<evidence type="ECO:0000313" key="3">
    <source>
        <dbReference type="EMBL" id="KAA5404258.1"/>
    </source>
</evidence>
<dbReference type="EMBL" id="VVYW01000023">
    <property type="protein sequence ID" value="KAA5404258.1"/>
    <property type="molecule type" value="Genomic_DNA"/>
</dbReference>
<evidence type="ECO:0000313" key="2">
    <source>
        <dbReference type="EMBL" id="ALJ57851.1"/>
    </source>
</evidence>
<dbReference type="Proteomes" id="UP000448877">
    <property type="component" value="Unassembled WGS sequence"/>
</dbReference>
<evidence type="ECO:0000313" key="8">
    <source>
        <dbReference type="Proteomes" id="UP000325055"/>
    </source>
</evidence>
<evidence type="ECO:0000313" key="5">
    <source>
        <dbReference type="EMBL" id="MDE8696062.1"/>
    </source>
</evidence>
<dbReference type="AlphaFoldDB" id="A0A0N7IEM9"/>
<dbReference type="PATRIC" id="fig|246787.4.peg.605"/>
<dbReference type="EMBL" id="JAVSNH010000001">
    <property type="protein sequence ID" value="MDT4511405.1"/>
    <property type="molecule type" value="Genomic_DNA"/>
</dbReference>
<dbReference type="EMBL" id="JARFID010000021">
    <property type="protein sequence ID" value="MDE8696062.1"/>
    <property type="molecule type" value="Genomic_DNA"/>
</dbReference>